<dbReference type="RefSeq" id="XP_029637859.1">
    <property type="nucleotide sequence ID" value="XM_029781999.2"/>
</dbReference>
<accession>A0A6P7SHH3</accession>
<sequence length="160" mass="18823">MASSVWNSLTCNNLFVAFAAVTGFVEKKEGQNVDYVFVVEVLWSDGRTTYVKRTYNDFEALQRDLETFVKTEKHTFEGSNPFPRLEGRKFFRKNDRKLAESRELELHKFVKEILLMHPQMSSSPVIVEFFEARSHDPIPPMREPLETTDFYEMDEYDAYT</sequence>
<evidence type="ECO:0000313" key="2">
    <source>
        <dbReference type="RefSeq" id="XP_029637859.1"/>
    </source>
</evidence>
<gene>
    <name evidence="2" type="primary">LOC115213077</name>
</gene>
<dbReference type="PANTHER" id="PTHR15706:SF27">
    <property type="entry name" value="PX DOMAIN-CONTAINING PROTEIN"/>
    <property type="match status" value="1"/>
</dbReference>
<dbReference type="KEGG" id="osn:115213077"/>
<name>A0A6P7SHH3_9MOLL</name>
<dbReference type="GO" id="GO:0005737">
    <property type="term" value="C:cytoplasm"/>
    <property type="evidence" value="ECO:0007669"/>
    <property type="project" value="TreeGrafter"/>
</dbReference>
<proteinExistence type="predicted"/>
<dbReference type="SMART" id="SM00312">
    <property type="entry name" value="PX"/>
    <property type="match status" value="1"/>
</dbReference>
<dbReference type="Proteomes" id="UP000515154">
    <property type="component" value="Linkage group LG1"/>
</dbReference>
<reference evidence="2" key="1">
    <citation type="submission" date="2025-08" db="UniProtKB">
        <authorList>
            <consortium name="RefSeq"/>
        </authorList>
    </citation>
    <scope>IDENTIFICATION</scope>
</reference>
<protein>
    <submittedName>
        <fullName evidence="2">SH3 and PX domain-containing protein 2B</fullName>
    </submittedName>
</protein>
<dbReference type="GO" id="GO:0035091">
    <property type="term" value="F:phosphatidylinositol binding"/>
    <property type="evidence" value="ECO:0007669"/>
    <property type="project" value="InterPro"/>
</dbReference>
<dbReference type="AlphaFoldDB" id="A0A6P7SHH3"/>
<dbReference type="InterPro" id="IPR036871">
    <property type="entry name" value="PX_dom_sf"/>
</dbReference>
<dbReference type="Gene3D" id="3.30.1520.10">
    <property type="entry name" value="Phox-like domain"/>
    <property type="match status" value="1"/>
</dbReference>
<keyword evidence="1" id="KW-1185">Reference proteome</keyword>
<evidence type="ECO:0000313" key="1">
    <source>
        <dbReference type="Proteomes" id="UP000515154"/>
    </source>
</evidence>
<organism evidence="1 2">
    <name type="scientific">Octopus sinensis</name>
    <name type="common">East Asian common octopus</name>
    <dbReference type="NCBI Taxonomy" id="2607531"/>
    <lineage>
        <taxon>Eukaryota</taxon>
        <taxon>Metazoa</taxon>
        <taxon>Spiralia</taxon>
        <taxon>Lophotrochozoa</taxon>
        <taxon>Mollusca</taxon>
        <taxon>Cephalopoda</taxon>
        <taxon>Coleoidea</taxon>
        <taxon>Octopodiformes</taxon>
        <taxon>Octopoda</taxon>
        <taxon>Incirrata</taxon>
        <taxon>Octopodidae</taxon>
        <taxon>Octopus</taxon>
    </lineage>
</organism>
<dbReference type="PANTHER" id="PTHR15706">
    <property type="entry name" value="SH3 MULTIPLE DOMAIN"/>
    <property type="match status" value="1"/>
</dbReference>
<dbReference type="GO" id="GO:0042554">
    <property type="term" value="P:superoxide anion generation"/>
    <property type="evidence" value="ECO:0007669"/>
    <property type="project" value="TreeGrafter"/>
</dbReference>
<dbReference type="PROSITE" id="PS50195">
    <property type="entry name" value="PX"/>
    <property type="match status" value="1"/>
</dbReference>
<dbReference type="Pfam" id="PF00787">
    <property type="entry name" value="PX"/>
    <property type="match status" value="1"/>
</dbReference>
<dbReference type="SUPFAM" id="SSF64268">
    <property type="entry name" value="PX domain"/>
    <property type="match status" value="1"/>
</dbReference>
<dbReference type="InterPro" id="IPR051228">
    <property type="entry name" value="NADPH_Oxidase/PX-Domain"/>
</dbReference>
<dbReference type="GO" id="GO:0016176">
    <property type="term" value="F:superoxide-generating NADPH oxidase activator activity"/>
    <property type="evidence" value="ECO:0007669"/>
    <property type="project" value="TreeGrafter"/>
</dbReference>
<dbReference type="CDD" id="cd06093">
    <property type="entry name" value="PX_domain"/>
    <property type="match status" value="1"/>
</dbReference>
<dbReference type="InterPro" id="IPR001683">
    <property type="entry name" value="PX_dom"/>
</dbReference>